<evidence type="ECO:0000313" key="1">
    <source>
        <dbReference type="EMBL" id="OMO64592.1"/>
    </source>
</evidence>
<comment type="caution">
    <text evidence="1">The sequence shown here is derived from an EMBL/GenBank/DDBJ whole genome shotgun (WGS) entry which is preliminary data.</text>
</comment>
<accession>A0A1R3H2L8</accession>
<organism evidence="1 2">
    <name type="scientific">Corchorus capsularis</name>
    <name type="common">Jute</name>
    <dbReference type="NCBI Taxonomy" id="210143"/>
    <lineage>
        <taxon>Eukaryota</taxon>
        <taxon>Viridiplantae</taxon>
        <taxon>Streptophyta</taxon>
        <taxon>Embryophyta</taxon>
        <taxon>Tracheophyta</taxon>
        <taxon>Spermatophyta</taxon>
        <taxon>Magnoliopsida</taxon>
        <taxon>eudicotyledons</taxon>
        <taxon>Gunneridae</taxon>
        <taxon>Pentapetalae</taxon>
        <taxon>rosids</taxon>
        <taxon>malvids</taxon>
        <taxon>Malvales</taxon>
        <taxon>Malvaceae</taxon>
        <taxon>Grewioideae</taxon>
        <taxon>Apeibeae</taxon>
        <taxon>Corchorus</taxon>
    </lineage>
</organism>
<proteinExistence type="predicted"/>
<dbReference type="Proteomes" id="UP000188268">
    <property type="component" value="Unassembled WGS sequence"/>
</dbReference>
<gene>
    <name evidence="1" type="ORF">CCACVL1_21652</name>
</gene>
<protein>
    <submittedName>
        <fullName evidence="1">Uncharacterized protein</fullName>
    </submittedName>
</protein>
<sequence>MALTKAVKLLKDSNTTRPAYPFYFVFPRQTRGAAPPWLSRPSGAASRGRAVVVGRLRRDKGQK</sequence>
<name>A0A1R3H2L8_COCAP</name>
<dbReference type="AlphaFoldDB" id="A0A1R3H2L8"/>
<reference evidence="1 2" key="1">
    <citation type="submission" date="2013-09" db="EMBL/GenBank/DDBJ databases">
        <title>Corchorus capsularis genome sequencing.</title>
        <authorList>
            <person name="Alam M."/>
            <person name="Haque M.S."/>
            <person name="Islam M.S."/>
            <person name="Emdad E.M."/>
            <person name="Islam M.M."/>
            <person name="Ahmed B."/>
            <person name="Halim A."/>
            <person name="Hossen Q.M.M."/>
            <person name="Hossain M.Z."/>
            <person name="Ahmed R."/>
            <person name="Khan M.M."/>
            <person name="Islam R."/>
            <person name="Rashid M.M."/>
            <person name="Khan S.A."/>
            <person name="Rahman M.S."/>
            <person name="Alam M."/>
        </authorList>
    </citation>
    <scope>NUCLEOTIDE SEQUENCE [LARGE SCALE GENOMIC DNA]</scope>
    <source>
        <strain evidence="2">cv. CVL-1</strain>
        <tissue evidence="1">Whole seedling</tissue>
    </source>
</reference>
<keyword evidence="2" id="KW-1185">Reference proteome</keyword>
<dbReference type="Gramene" id="OMO64592">
    <property type="protein sequence ID" value="OMO64592"/>
    <property type="gene ID" value="CCACVL1_21652"/>
</dbReference>
<evidence type="ECO:0000313" key="2">
    <source>
        <dbReference type="Proteomes" id="UP000188268"/>
    </source>
</evidence>
<dbReference type="EMBL" id="AWWV01012767">
    <property type="protein sequence ID" value="OMO64592.1"/>
    <property type="molecule type" value="Genomic_DNA"/>
</dbReference>